<name>U6KRD5_EIMTE</name>
<protein>
    <submittedName>
        <fullName evidence="2">Uncharacterized protein</fullName>
    </submittedName>
</protein>
<dbReference type="EMBL" id="HG674437">
    <property type="protein sequence ID" value="CDJ39473.1"/>
    <property type="molecule type" value="Genomic_DNA"/>
</dbReference>
<dbReference type="RefSeq" id="XP_013230228.1">
    <property type="nucleotide sequence ID" value="XM_013374774.1"/>
</dbReference>
<dbReference type="AlphaFoldDB" id="U6KRD5"/>
<evidence type="ECO:0000313" key="2">
    <source>
        <dbReference type="EMBL" id="CDJ39473.1"/>
    </source>
</evidence>
<sequence length="124" mass="13512">MGAEPIENAQLLRTSFPIRGRISCSSISSKGTSSGKDGSSSSSREDSVASLCSPDRLLLRLTPTKSPAAAQEVPLKVEEQQQQQQQRLLFSLEDAPEGTYTLTIAEKGEGEHAERICWKQQSFT</sequence>
<keyword evidence="3" id="KW-1185">Reference proteome</keyword>
<evidence type="ECO:0000256" key="1">
    <source>
        <dbReference type="SAM" id="MobiDB-lite"/>
    </source>
</evidence>
<feature type="non-terminal residue" evidence="2">
    <location>
        <position position="124"/>
    </location>
</feature>
<dbReference type="VEuPathDB" id="ToxoDB:ETH2_1244600"/>
<dbReference type="GeneID" id="25257819"/>
<dbReference type="VEuPathDB" id="ToxoDB:ETH_00043900"/>
<proteinExistence type="predicted"/>
<feature type="region of interest" description="Disordered" evidence="1">
    <location>
        <begin position="24"/>
        <end position="50"/>
    </location>
</feature>
<reference evidence="2" key="1">
    <citation type="submission" date="2013-10" db="EMBL/GenBank/DDBJ databases">
        <title>Genomic analysis of the causative agents of coccidiosis in chickens.</title>
        <authorList>
            <person name="Reid A.J."/>
            <person name="Blake D."/>
            <person name="Billington K."/>
            <person name="Browne H."/>
            <person name="Dunn M."/>
            <person name="Hung S."/>
            <person name="Kawahara F."/>
            <person name="Miranda-Saavedra D."/>
            <person name="Mourier T."/>
            <person name="Nagra H."/>
            <person name="Otto T.D."/>
            <person name="Rawlings N."/>
            <person name="Sanchez A."/>
            <person name="Sanders M."/>
            <person name="Subramaniam C."/>
            <person name="Tay Y."/>
            <person name="Dear P."/>
            <person name="Doerig C."/>
            <person name="Gruber A."/>
            <person name="Parkinson J."/>
            <person name="Shirley M."/>
            <person name="Wan K.L."/>
            <person name="Berriman M."/>
            <person name="Tomley F."/>
            <person name="Pain A."/>
        </authorList>
    </citation>
    <scope>NUCLEOTIDE SEQUENCE [LARGE SCALE GENOMIC DNA]</scope>
    <source>
        <strain evidence="2">Houghton</strain>
    </source>
</reference>
<evidence type="ECO:0000313" key="3">
    <source>
        <dbReference type="Proteomes" id="UP000030747"/>
    </source>
</evidence>
<reference evidence="2" key="2">
    <citation type="submission" date="2013-10" db="EMBL/GenBank/DDBJ databases">
        <authorList>
            <person name="Aslett M."/>
        </authorList>
    </citation>
    <scope>NUCLEOTIDE SEQUENCE [LARGE SCALE GENOMIC DNA]</scope>
    <source>
        <strain evidence="2">Houghton</strain>
    </source>
</reference>
<accession>U6KRD5</accession>
<dbReference type="Proteomes" id="UP000030747">
    <property type="component" value="Unassembled WGS sequence"/>
</dbReference>
<gene>
    <name evidence="2" type="ORF">ETH_00043900</name>
</gene>
<feature type="compositionally biased region" description="Low complexity" evidence="1">
    <location>
        <begin position="24"/>
        <end position="42"/>
    </location>
</feature>
<organism evidence="2 3">
    <name type="scientific">Eimeria tenella</name>
    <name type="common">Coccidian parasite</name>
    <dbReference type="NCBI Taxonomy" id="5802"/>
    <lineage>
        <taxon>Eukaryota</taxon>
        <taxon>Sar</taxon>
        <taxon>Alveolata</taxon>
        <taxon>Apicomplexa</taxon>
        <taxon>Conoidasida</taxon>
        <taxon>Coccidia</taxon>
        <taxon>Eucoccidiorida</taxon>
        <taxon>Eimeriorina</taxon>
        <taxon>Eimeriidae</taxon>
        <taxon>Eimeria</taxon>
    </lineage>
</organism>